<dbReference type="InterPro" id="IPR000253">
    <property type="entry name" value="FHA_dom"/>
</dbReference>
<feature type="domain" description="FtsK" evidence="8">
    <location>
        <begin position="615"/>
        <end position="805"/>
    </location>
</feature>
<evidence type="ECO:0000313" key="10">
    <source>
        <dbReference type="Proteomes" id="UP001500390"/>
    </source>
</evidence>
<dbReference type="PANTHER" id="PTHR22683">
    <property type="entry name" value="SPORULATION PROTEIN RELATED"/>
    <property type="match status" value="1"/>
</dbReference>
<dbReference type="InterPro" id="IPR008984">
    <property type="entry name" value="SMAD_FHA_dom_sf"/>
</dbReference>
<evidence type="ECO:0008006" key="11">
    <source>
        <dbReference type="Google" id="ProtNLM"/>
    </source>
</evidence>
<evidence type="ECO:0000256" key="6">
    <source>
        <dbReference type="SAM" id="Phobius"/>
    </source>
</evidence>
<evidence type="ECO:0000259" key="7">
    <source>
        <dbReference type="PROSITE" id="PS50006"/>
    </source>
</evidence>
<keyword evidence="6" id="KW-1133">Transmembrane helix</keyword>
<name>A0ABP8K651_9MICO</name>
<dbReference type="EMBL" id="BAABFX010000040">
    <property type="protein sequence ID" value="GAA4400943.1"/>
    <property type="molecule type" value="Genomic_DNA"/>
</dbReference>
<dbReference type="RefSeq" id="WP_159903997.1">
    <property type="nucleotide sequence ID" value="NZ_BAABFX010000040.1"/>
</dbReference>
<dbReference type="Proteomes" id="UP001500390">
    <property type="component" value="Unassembled WGS sequence"/>
</dbReference>
<keyword evidence="6" id="KW-0812">Transmembrane</keyword>
<reference evidence="10" key="1">
    <citation type="journal article" date="2019" name="Int. J. Syst. Evol. Microbiol.">
        <title>The Global Catalogue of Microorganisms (GCM) 10K type strain sequencing project: providing services to taxonomists for standard genome sequencing and annotation.</title>
        <authorList>
            <consortium name="The Broad Institute Genomics Platform"/>
            <consortium name="The Broad Institute Genome Sequencing Center for Infectious Disease"/>
            <person name="Wu L."/>
            <person name="Ma J."/>
        </authorList>
    </citation>
    <scope>NUCLEOTIDE SEQUENCE [LARGE SCALE GENOMIC DNA]</scope>
    <source>
        <strain evidence="10">JCM 17738</strain>
    </source>
</reference>
<sequence>MRLTLTVHVPRRRPLPVDVCVEWVGEHTVGDLCRALAEHLGESVDALSSRGQVLGASAIVGLPPLVHGASVVVVGAPPPRAEPGHAGSTHVAGTAHGVGVGVGVGGVAPRGVTPHGLLDLVVTGGPDAGRAHPLVPPGVSVGRAPAAGLALADQALSRTHAVLEVGASGVSVRDAGSTNGVFVDGARVTETTPVDAASTIVVGSSTLRLRRAAGRGLPTRSAGDGTLIVQPSTWPTPDPGPVEIVCPPAPGERHRVRIPWVAALVPVPIGVGLAFFLGPYLLIFALMGPLVLLTSALGDRWGSGRSHRAAVAAHAVAVDAARGRLRAALVDETVRLNQSHADPHQVLRVAEGALPGLWSAGASDGALPLRLGTGSVATRVVWVDGPDRVTPAADNAPVVLDLAACRAVAVVGPRSVTDGHLRMLIGQLCTTYPPQRLTVAVVAPDTSWGWAGLLPHAHDVADLVAAPGPASAPWCHRVLVLPEPTGVVGGVQALITRALDAGVHVVLACTDRAHVPEGVSTVVEPGTDGRHVLRHGGGQEGEEVAIDVVGPWWADRVARALAPLRSAEGEAVPLPRSISLSQAVAADLSPAAVAARWRAPARSRTPSAVVGVTADGPFSIDLVRDGPHVLIGGTTGSGKSEFLRTLVTSLALACPPEDLTFVLVDFKGGAAFGPCASLPHVVGLVTDLDEHLVSRALRSLGAELRRRERIFATVGASDLEGYHRAHGPGTESVPRLVIVIDELKALVDEVPDFISGLVRLAALGRSLGVHLVLATQRPSGAVTAEIQANVNLRIAFRVRDRADSVDILEDPAAAGIRSSTPGRALSRGGDGILVTFQAATVSGAESDAEPFLTVSALGAPEEPKVSAPSVHAVTPLVDAARQAHVLRGGATPRTPWLPPLPDVVQPVIEPPIPAHDPAPGAGIGIVDEPEHQQVSPLVWTPGDGSWLLSGRPGSGRTTALRTMVLSLARRLTSDRLHVHLIDPGASLADLEALPHVGTRLTPTRRRGLASLIAHLSREVESRRSTPAHPPDAPLVVVVIDGWEQFAEAQGALDLEGVVDAVLAILRDGASVGVVGVVAGGRSLLQPRWSAIAATTLLLGTIDPLDATLAGLRLADVPREPPRGRAVRLADRREVQIATSTAQDSCEVAAHSSRGGRGHHTQVRQPWVWRDLPAIAHRAASDPGGTDGTDCTDCTDCTEGYHQGATAGATPLGLSLGLRAPSHEVWRWDPVDIGRRLLVAGPPGSGRTTTLATLARSAQEAGLPVAVIRGMGHDDRSQPGFGSAAVLSTRDVDQLITLRQRHHDLVLLVDDADQIGDDCAMLPVLTEIAELVDRDRGLLGASSNTASLAVRFRGLDVDLARRRTGILLTPERGDGDLLGARLTDVPPRLPGRALVVARGDVTEVQVFAADGRV</sequence>
<feature type="domain" description="FHA" evidence="7">
    <location>
        <begin position="139"/>
        <end position="188"/>
    </location>
</feature>
<dbReference type="InterPro" id="IPR032030">
    <property type="entry name" value="YscD_cytoplasmic_dom"/>
</dbReference>
<dbReference type="SMART" id="SM00382">
    <property type="entry name" value="AAA"/>
    <property type="match status" value="3"/>
</dbReference>
<dbReference type="Pfam" id="PF16697">
    <property type="entry name" value="Yop-YscD_cpl"/>
    <property type="match status" value="1"/>
</dbReference>
<feature type="binding site" evidence="4">
    <location>
        <begin position="950"/>
        <end position="957"/>
    </location>
    <ligand>
        <name>ATP</name>
        <dbReference type="ChEBI" id="CHEBI:30616"/>
    </ligand>
</feature>
<dbReference type="CDD" id="cd00060">
    <property type="entry name" value="FHA"/>
    <property type="match status" value="1"/>
</dbReference>
<comment type="caution">
    <text evidence="9">The sequence shown here is derived from an EMBL/GenBank/DDBJ whole genome shotgun (WGS) entry which is preliminary data.</text>
</comment>
<dbReference type="InterPro" id="IPR050206">
    <property type="entry name" value="FtsK/SpoIIIE/SftA"/>
</dbReference>
<protein>
    <recommendedName>
        <fullName evidence="11">FHA domain-containing protein</fullName>
    </recommendedName>
</protein>
<evidence type="ECO:0000256" key="3">
    <source>
        <dbReference type="ARBA" id="ARBA00022840"/>
    </source>
</evidence>
<evidence type="ECO:0000256" key="5">
    <source>
        <dbReference type="SAM" id="MobiDB-lite"/>
    </source>
</evidence>
<dbReference type="InterPro" id="IPR003593">
    <property type="entry name" value="AAA+_ATPase"/>
</dbReference>
<dbReference type="Pfam" id="PF00004">
    <property type="entry name" value="AAA"/>
    <property type="match status" value="1"/>
</dbReference>
<dbReference type="Pfam" id="PF01580">
    <property type="entry name" value="FtsK_SpoIIIE"/>
    <property type="match status" value="2"/>
</dbReference>
<dbReference type="PROSITE" id="PS50006">
    <property type="entry name" value="FHA_DOMAIN"/>
    <property type="match status" value="1"/>
</dbReference>
<gene>
    <name evidence="9" type="ORF">GCM10023153_28900</name>
</gene>
<dbReference type="SUPFAM" id="SSF49879">
    <property type="entry name" value="SMAD/FHA domain"/>
    <property type="match status" value="1"/>
</dbReference>
<organism evidence="9 10">
    <name type="scientific">Ornithinibacter aureus</name>
    <dbReference type="NCBI Taxonomy" id="622664"/>
    <lineage>
        <taxon>Bacteria</taxon>
        <taxon>Bacillati</taxon>
        <taxon>Actinomycetota</taxon>
        <taxon>Actinomycetes</taxon>
        <taxon>Micrococcales</taxon>
        <taxon>Intrasporangiaceae</taxon>
        <taxon>Ornithinibacter</taxon>
    </lineage>
</organism>
<keyword evidence="1" id="KW-0597">Phosphoprotein</keyword>
<evidence type="ECO:0000256" key="1">
    <source>
        <dbReference type="ARBA" id="ARBA00022553"/>
    </source>
</evidence>
<evidence type="ECO:0000256" key="2">
    <source>
        <dbReference type="ARBA" id="ARBA00022741"/>
    </source>
</evidence>
<dbReference type="PANTHER" id="PTHR22683:SF1">
    <property type="entry name" value="TYPE VII SECRETION SYSTEM PROTEIN ESSC"/>
    <property type="match status" value="1"/>
</dbReference>
<proteinExistence type="predicted"/>
<feature type="binding site" evidence="4">
    <location>
        <begin position="633"/>
        <end position="640"/>
    </location>
    <ligand>
        <name>ATP</name>
        <dbReference type="ChEBI" id="CHEBI:30616"/>
    </ligand>
</feature>
<dbReference type="Gene3D" id="2.60.200.20">
    <property type="match status" value="1"/>
</dbReference>
<keyword evidence="3 4" id="KW-0067">ATP-binding</keyword>
<keyword evidence="10" id="KW-1185">Reference proteome</keyword>
<dbReference type="Gene3D" id="3.40.50.300">
    <property type="entry name" value="P-loop containing nucleotide triphosphate hydrolases"/>
    <property type="match status" value="3"/>
</dbReference>
<dbReference type="InterPro" id="IPR027417">
    <property type="entry name" value="P-loop_NTPase"/>
</dbReference>
<dbReference type="SUPFAM" id="SSF52540">
    <property type="entry name" value="P-loop containing nucleoside triphosphate hydrolases"/>
    <property type="match status" value="3"/>
</dbReference>
<feature type="domain" description="FtsK" evidence="8">
    <location>
        <begin position="934"/>
        <end position="1110"/>
    </location>
</feature>
<feature type="transmembrane region" description="Helical" evidence="6">
    <location>
        <begin position="260"/>
        <end position="287"/>
    </location>
</feature>
<evidence type="ECO:0000259" key="8">
    <source>
        <dbReference type="PROSITE" id="PS50901"/>
    </source>
</evidence>
<keyword evidence="2 4" id="KW-0547">Nucleotide-binding</keyword>
<accession>A0ABP8K651</accession>
<evidence type="ECO:0000256" key="4">
    <source>
        <dbReference type="PROSITE-ProRule" id="PRU00289"/>
    </source>
</evidence>
<evidence type="ECO:0000313" key="9">
    <source>
        <dbReference type="EMBL" id="GAA4400943.1"/>
    </source>
</evidence>
<dbReference type="SMART" id="SM00240">
    <property type="entry name" value="FHA"/>
    <property type="match status" value="1"/>
</dbReference>
<keyword evidence="6" id="KW-0472">Membrane</keyword>
<dbReference type="PROSITE" id="PS50901">
    <property type="entry name" value="FTSK"/>
    <property type="match status" value="2"/>
</dbReference>
<feature type="region of interest" description="Disordered" evidence="5">
    <location>
        <begin position="1140"/>
        <end position="1161"/>
    </location>
</feature>
<dbReference type="InterPro" id="IPR003959">
    <property type="entry name" value="ATPase_AAA_core"/>
</dbReference>
<dbReference type="InterPro" id="IPR002543">
    <property type="entry name" value="FtsK_dom"/>
</dbReference>
<dbReference type="CDD" id="cd01127">
    <property type="entry name" value="TrwB_TraG_TraD_VirD4"/>
    <property type="match status" value="1"/>
</dbReference>